<keyword evidence="2" id="KW-1185">Reference proteome</keyword>
<dbReference type="Pfam" id="PF02958">
    <property type="entry name" value="EcKL"/>
    <property type="match status" value="2"/>
</dbReference>
<feature type="domain" description="CHK kinase-like" evidence="1">
    <location>
        <begin position="12"/>
        <end position="137"/>
    </location>
</feature>
<proteinExistence type="predicted"/>
<reference evidence="3" key="1">
    <citation type="submission" date="2025-08" db="UniProtKB">
        <authorList>
            <consortium name="RefSeq"/>
        </authorList>
    </citation>
    <scope>IDENTIFICATION</scope>
</reference>
<evidence type="ECO:0000313" key="3">
    <source>
        <dbReference type="RefSeq" id="XP_052741899.1"/>
    </source>
</evidence>
<dbReference type="Proteomes" id="UP001652582">
    <property type="component" value="Chromosome 15"/>
</dbReference>
<evidence type="ECO:0000259" key="1">
    <source>
        <dbReference type="SMART" id="SM00587"/>
    </source>
</evidence>
<accession>A0ABM3LS37</accession>
<dbReference type="InterPro" id="IPR015897">
    <property type="entry name" value="CHK_kinase-like"/>
</dbReference>
<gene>
    <name evidence="3" type="primary">LOC112056622</name>
</gene>
<dbReference type="SUPFAM" id="SSF56112">
    <property type="entry name" value="Protein kinase-like (PK-like)"/>
    <property type="match status" value="1"/>
</dbReference>
<sequence>MIESYECNSDAIILENIARNRFKSPYRMDVVPIQLLKVIISQLAKFHGLSFVLKHEKRDYFENKIETIKSPLHFDKNAWKDTNSEVVLIDYQFMFYASPIIDILYFIYTGTDGQLREAHMNELKDLYHTELTKFLQYFALNVNDIYPREVYEKDFQDSLDFGLMAALYVSPVIFTEEDVYPDFGKDDWSFKINKRHKERITQIVEEYLECGILN</sequence>
<organism evidence="2 3">
    <name type="scientific">Bicyclus anynana</name>
    <name type="common">Squinting bush brown butterfly</name>
    <dbReference type="NCBI Taxonomy" id="110368"/>
    <lineage>
        <taxon>Eukaryota</taxon>
        <taxon>Metazoa</taxon>
        <taxon>Ecdysozoa</taxon>
        <taxon>Arthropoda</taxon>
        <taxon>Hexapoda</taxon>
        <taxon>Insecta</taxon>
        <taxon>Pterygota</taxon>
        <taxon>Neoptera</taxon>
        <taxon>Endopterygota</taxon>
        <taxon>Lepidoptera</taxon>
        <taxon>Glossata</taxon>
        <taxon>Ditrysia</taxon>
        <taxon>Papilionoidea</taxon>
        <taxon>Nymphalidae</taxon>
        <taxon>Satyrinae</taxon>
        <taxon>Satyrini</taxon>
        <taxon>Mycalesina</taxon>
        <taxon>Bicyclus</taxon>
    </lineage>
</organism>
<dbReference type="InterPro" id="IPR011009">
    <property type="entry name" value="Kinase-like_dom_sf"/>
</dbReference>
<dbReference type="InterPro" id="IPR004119">
    <property type="entry name" value="EcKL"/>
</dbReference>
<dbReference type="PANTHER" id="PTHR11012:SF30">
    <property type="entry name" value="PROTEIN KINASE-LIKE DOMAIN-CONTAINING"/>
    <property type="match status" value="1"/>
</dbReference>
<name>A0ABM3LS37_BICAN</name>
<evidence type="ECO:0000313" key="2">
    <source>
        <dbReference type="Proteomes" id="UP001652582"/>
    </source>
</evidence>
<protein>
    <submittedName>
        <fullName evidence="3">Uncharacterized protein LOC112056622</fullName>
    </submittedName>
</protein>
<dbReference type="RefSeq" id="XP_052741899.1">
    <property type="nucleotide sequence ID" value="XM_052885939.1"/>
</dbReference>
<dbReference type="SMART" id="SM00587">
    <property type="entry name" value="CHK"/>
    <property type="match status" value="1"/>
</dbReference>
<dbReference type="PANTHER" id="PTHR11012">
    <property type="entry name" value="PROTEIN KINASE-LIKE DOMAIN-CONTAINING"/>
    <property type="match status" value="1"/>
</dbReference>
<dbReference type="GeneID" id="112056622"/>